<dbReference type="PANTHER" id="PTHR44051:SF2">
    <property type="entry name" value="HYPOTHETICAL GLUTATHIONE S-TRANSFERASE LIKE PROTEIN"/>
    <property type="match status" value="1"/>
</dbReference>
<dbReference type="Gene3D" id="1.20.1050.10">
    <property type="match status" value="1"/>
</dbReference>
<comment type="caution">
    <text evidence="3">The sequence shown here is derived from an EMBL/GenBank/DDBJ whole genome shotgun (WGS) entry which is preliminary data.</text>
</comment>
<dbReference type="SFLD" id="SFLDG00358">
    <property type="entry name" value="Main_(cytGST)"/>
    <property type="match status" value="1"/>
</dbReference>
<dbReference type="Proteomes" id="UP000672602">
    <property type="component" value="Unassembled WGS sequence"/>
</dbReference>
<gene>
    <name evidence="3" type="ORF">KAJ83_02290</name>
</gene>
<feature type="domain" description="GST N-terminal" evidence="1">
    <location>
        <begin position="1"/>
        <end position="82"/>
    </location>
</feature>
<sequence length="210" mass="23383">MAFTLYGAPGSGNCHKVARMLKLCDLPATYRFINLMEGAQHDPAFWEISPLGEIPVLVDGGKALYQSPLILKHLAEKTGRFGPDTADERYRMDSWLIFDQQRIFPSIAVKRFTMRFTPQFGNPEVYAFLDMNARRALRELDRALSVSDYLVGASPTIADIACSAYPLMAGEAEIDIPAEWPAVAAWLDRLTALPGWVAPYDLMGREDGPL</sequence>
<dbReference type="PROSITE" id="PS50404">
    <property type="entry name" value="GST_NTER"/>
    <property type="match status" value="1"/>
</dbReference>
<dbReference type="InterPro" id="IPR010987">
    <property type="entry name" value="Glutathione-S-Trfase_C-like"/>
</dbReference>
<feature type="domain" description="GST C-terminal" evidence="2">
    <location>
        <begin position="85"/>
        <end position="210"/>
    </location>
</feature>
<dbReference type="InterPro" id="IPR004045">
    <property type="entry name" value="Glutathione_S-Trfase_N"/>
</dbReference>
<keyword evidence="4" id="KW-1185">Reference proteome</keyword>
<dbReference type="SUPFAM" id="SSF47616">
    <property type="entry name" value="GST C-terminal domain-like"/>
    <property type="match status" value="1"/>
</dbReference>
<dbReference type="InterPro" id="IPR036282">
    <property type="entry name" value="Glutathione-S-Trfase_C_sf"/>
</dbReference>
<evidence type="ECO:0000259" key="1">
    <source>
        <dbReference type="PROSITE" id="PS50404"/>
    </source>
</evidence>
<dbReference type="RefSeq" id="WP_246484222.1">
    <property type="nucleotide sequence ID" value="NZ_JAGMWN010000001.1"/>
</dbReference>
<evidence type="ECO:0000259" key="2">
    <source>
        <dbReference type="PROSITE" id="PS50405"/>
    </source>
</evidence>
<proteinExistence type="predicted"/>
<protein>
    <submittedName>
        <fullName evidence="3">Glutathione S-transferase family protein</fullName>
    </submittedName>
</protein>
<reference evidence="3" key="1">
    <citation type="submission" date="2021-04" db="EMBL/GenBank/DDBJ databases">
        <authorList>
            <person name="Zhang D.-C."/>
        </authorList>
    </citation>
    <scope>NUCLEOTIDE SEQUENCE</scope>
    <source>
        <strain evidence="3">CGMCC 1.15697</strain>
    </source>
</reference>
<dbReference type="SUPFAM" id="SSF52833">
    <property type="entry name" value="Thioredoxin-like"/>
    <property type="match status" value="1"/>
</dbReference>
<organism evidence="3 4">
    <name type="scientific">Marivibrio halodurans</name>
    <dbReference type="NCBI Taxonomy" id="2039722"/>
    <lineage>
        <taxon>Bacteria</taxon>
        <taxon>Pseudomonadati</taxon>
        <taxon>Pseudomonadota</taxon>
        <taxon>Alphaproteobacteria</taxon>
        <taxon>Rhodospirillales</taxon>
        <taxon>Rhodospirillaceae</taxon>
        <taxon>Marivibrio</taxon>
    </lineage>
</organism>
<dbReference type="SFLD" id="SFLDS00019">
    <property type="entry name" value="Glutathione_Transferase_(cytos"/>
    <property type="match status" value="1"/>
</dbReference>
<dbReference type="Pfam" id="PF13417">
    <property type="entry name" value="GST_N_3"/>
    <property type="match status" value="1"/>
</dbReference>
<dbReference type="PANTHER" id="PTHR44051">
    <property type="entry name" value="GLUTATHIONE S-TRANSFERASE-RELATED"/>
    <property type="match status" value="1"/>
</dbReference>
<dbReference type="AlphaFoldDB" id="A0A8J7V174"/>
<dbReference type="EMBL" id="JAGMWN010000001">
    <property type="protein sequence ID" value="MBP5855821.1"/>
    <property type="molecule type" value="Genomic_DNA"/>
</dbReference>
<dbReference type="Gene3D" id="3.40.30.10">
    <property type="entry name" value="Glutaredoxin"/>
    <property type="match status" value="1"/>
</dbReference>
<dbReference type="InterPro" id="IPR004046">
    <property type="entry name" value="GST_C"/>
</dbReference>
<dbReference type="InterPro" id="IPR040079">
    <property type="entry name" value="Glutathione_S-Trfase"/>
</dbReference>
<dbReference type="InterPro" id="IPR036249">
    <property type="entry name" value="Thioredoxin-like_sf"/>
</dbReference>
<dbReference type="PROSITE" id="PS51354">
    <property type="entry name" value="GLUTAREDOXIN_2"/>
    <property type="match status" value="1"/>
</dbReference>
<dbReference type="Pfam" id="PF00043">
    <property type="entry name" value="GST_C"/>
    <property type="match status" value="1"/>
</dbReference>
<name>A0A8J7V174_9PROT</name>
<evidence type="ECO:0000313" key="4">
    <source>
        <dbReference type="Proteomes" id="UP000672602"/>
    </source>
</evidence>
<accession>A0A8J7V174</accession>
<dbReference type="PROSITE" id="PS50405">
    <property type="entry name" value="GST_CTER"/>
    <property type="match status" value="1"/>
</dbReference>
<evidence type="ECO:0000313" key="3">
    <source>
        <dbReference type="EMBL" id="MBP5855821.1"/>
    </source>
</evidence>